<dbReference type="InterPro" id="IPR036111">
    <property type="entry name" value="Mal/L-sulfo/L-lacto_DH-like_sf"/>
</dbReference>
<evidence type="ECO:0008006" key="5">
    <source>
        <dbReference type="Google" id="ProtNLM"/>
    </source>
</evidence>
<dbReference type="InterPro" id="IPR043143">
    <property type="entry name" value="Mal/L-sulf/L-lact_DH-like_NADP"/>
</dbReference>
<dbReference type="EMBL" id="NIVC01002074">
    <property type="protein sequence ID" value="PAA61062.1"/>
    <property type="molecule type" value="Genomic_DNA"/>
</dbReference>
<feature type="non-terminal residue" evidence="3">
    <location>
        <position position="1"/>
    </location>
</feature>
<sequence length="380" mass="40132">ANKNPSFLILIAAIIKKSRMSAMTTEKLVPESEVTRLVIECMRWAGADSTHAARLAEILLSADRRGHYSHGINRLDVYVRDVRAGVTQGSGEPAILKETAGTAHVDGRHLLGVVVGEFCMDLAVAKARQCGVGWVVAANSTHFGIAGHYSLRAAGHGLIGLAFTNASPILVPTRAKQPALGTNPVCMAAPTDRPGEPFLLDMATSAVAYGKVEMKHRTGQQLPAGWAVDSEGRETRDSEAGLHGGVLPLGGLEETSGYKGYGLALMVEILCSLLAGTPVGPSVRAWKSDTAPARLGQCFVAVDPSAFAPDFSGRLSEVADVFRGLEPADPDSPVLFPGDPERAREADCARRGGVAYHVNQLAHLAALAQECSVEPMRTVD</sequence>
<comment type="similarity">
    <text evidence="1">Belongs to the LDH2/MDH2 oxidoreductase family.</text>
</comment>
<dbReference type="Proteomes" id="UP000215902">
    <property type="component" value="Unassembled WGS sequence"/>
</dbReference>
<accession>A0A267EJV7</accession>
<comment type="caution">
    <text evidence="3">The sequence shown here is derived from an EMBL/GenBank/DDBJ whole genome shotgun (WGS) entry which is preliminary data.</text>
</comment>
<protein>
    <recommendedName>
        <fullName evidence="5">Malate dehydrogenase</fullName>
    </recommendedName>
</protein>
<dbReference type="GO" id="GO:0016491">
    <property type="term" value="F:oxidoreductase activity"/>
    <property type="evidence" value="ECO:0007669"/>
    <property type="project" value="UniProtKB-KW"/>
</dbReference>
<keyword evidence="4" id="KW-1185">Reference proteome</keyword>
<dbReference type="PANTHER" id="PTHR11091">
    <property type="entry name" value="OXIDOREDUCTASE-RELATED"/>
    <property type="match status" value="1"/>
</dbReference>
<proteinExistence type="inferred from homology"/>
<dbReference type="Gene3D" id="3.30.1370.60">
    <property type="entry name" value="Hypothetical oxidoreductase yiak, domain 2"/>
    <property type="match status" value="1"/>
</dbReference>
<keyword evidence="2" id="KW-0560">Oxidoreductase</keyword>
<dbReference type="AlphaFoldDB" id="A0A267EJV7"/>
<dbReference type="InterPro" id="IPR043144">
    <property type="entry name" value="Mal/L-sulf/L-lact_DH-like_ah"/>
</dbReference>
<dbReference type="Gene3D" id="1.10.1530.10">
    <property type="match status" value="1"/>
</dbReference>
<name>A0A267EJV7_9PLAT</name>
<organism evidence="3 4">
    <name type="scientific">Macrostomum lignano</name>
    <dbReference type="NCBI Taxonomy" id="282301"/>
    <lineage>
        <taxon>Eukaryota</taxon>
        <taxon>Metazoa</taxon>
        <taxon>Spiralia</taxon>
        <taxon>Lophotrochozoa</taxon>
        <taxon>Platyhelminthes</taxon>
        <taxon>Rhabditophora</taxon>
        <taxon>Macrostomorpha</taxon>
        <taxon>Macrostomida</taxon>
        <taxon>Macrostomidae</taxon>
        <taxon>Macrostomum</taxon>
    </lineage>
</organism>
<reference evidence="3 4" key="1">
    <citation type="submission" date="2017-06" db="EMBL/GenBank/DDBJ databases">
        <title>A platform for efficient transgenesis in Macrostomum lignano, a flatworm model organism for stem cell research.</title>
        <authorList>
            <person name="Berezikov E."/>
        </authorList>
    </citation>
    <scope>NUCLEOTIDE SEQUENCE [LARGE SCALE GENOMIC DNA]</scope>
    <source>
        <strain evidence="3">DV1</strain>
        <tissue evidence="3">Whole organism</tissue>
    </source>
</reference>
<dbReference type="InterPro" id="IPR003767">
    <property type="entry name" value="Malate/L-lactate_DH-like"/>
</dbReference>
<dbReference type="SUPFAM" id="SSF89733">
    <property type="entry name" value="L-sulfolactate dehydrogenase-like"/>
    <property type="match status" value="1"/>
</dbReference>
<evidence type="ECO:0000256" key="2">
    <source>
        <dbReference type="ARBA" id="ARBA00023002"/>
    </source>
</evidence>
<gene>
    <name evidence="3" type="ORF">BOX15_Mlig028176g2</name>
</gene>
<dbReference type="PANTHER" id="PTHR11091:SF0">
    <property type="entry name" value="MALATE DEHYDROGENASE"/>
    <property type="match status" value="1"/>
</dbReference>
<dbReference type="STRING" id="282301.A0A267EJV7"/>
<evidence type="ECO:0000256" key="1">
    <source>
        <dbReference type="ARBA" id="ARBA00006056"/>
    </source>
</evidence>
<evidence type="ECO:0000313" key="4">
    <source>
        <dbReference type="Proteomes" id="UP000215902"/>
    </source>
</evidence>
<dbReference type="Pfam" id="PF02615">
    <property type="entry name" value="Ldh_2"/>
    <property type="match status" value="1"/>
</dbReference>
<dbReference type="OrthoDB" id="7881616at2759"/>
<evidence type="ECO:0000313" key="3">
    <source>
        <dbReference type="EMBL" id="PAA61062.1"/>
    </source>
</evidence>